<dbReference type="RefSeq" id="WP_250198166.1">
    <property type="nucleotide sequence ID" value="NZ_CP097636.1"/>
</dbReference>
<keyword evidence="2" id="KW-1185">Reference proteome</keyword>
<accession>A0ABY4SBI1</accession>
<sequence>MSAPDDLLHQALRAGQAPATPGAGLPRRAVVAGAAGALGAAVLEQLLGRGGFAAVAVTTVQPLQPTLRGMHTLPWPIAAGELAAFGASTGVIVLDAPRHANGREAALHRPLPQDLPEVARVMHDAGLLDLLVVLPHDAARMPDALKAGLATLDEQAVAALGFRHVVFMRPARAPQRVDGRNAFTRVADLMLSQLRFMVPQRDLPVRAAKVAEFAAELARGLAGAPGGTRVVSPELVWQAAQQADAAALARAWLAGQALPEAQEPRRRM</sequence>
<proteinExistence type="predicted"/>
<dbReference type="EMBL" id="CP097636">
    <property type="protein sequence ID" value="URI09955.1"/>
    <property type="molecule type" value="Genomic_DNA"/>
</dbReference>
<reference evidence="1" key="1">
    <citation type="submission" date="2022-05" db="EMBL/GenBank/DDBJ databases">
        <title>An RpoN-dependent PEP-CTERM gene is involved in floc formation of an Aquincola tertiaricarbonis strain.</title>
        <authorList>
            <person name="Qiu D."/>
            <person name="Xia M."/>
        </authorList>
    </citation>
    <scope>NUCLEOTIDE SEQUENCE</scope>
    <source>
        <strain evidence="1">RN12</strain>
    </source>
</reference>
<gene>
    <name evidence="1" type="ORF">MW290_30935</name>
</gene>
<organism evidence="1 2">
    <name type="scientific">Aquincola tertiaricarbonis</name>
    <dbReference type="NCBI Taxonomy" id="391953"/>
    <lineage>
        <taxon>Bacteria</taxon>
        <taxon>Pseudomonadati</taxon>
        <taxon>Pseudomonadota</taxon>
        <taxon>Betaproteobacteria</taxon>
        <taxon>Burkholderiales</taxon>
        <taxon>Sphaerotilaceae</taxon>
        <taxon>Aquincola</taxon>
    </lineage>
</organism>
<dbReference type="InterPro" id="IPR036291">
    <property type="entry name" value="NAD(P)-bd_dom_sf"/>
</dbReference>
<protein>
    <submittedName>
        <fullName evidence="1">Uncharacterized protein</fullName>
    </submittedName>
</protein>
<evidence type="ECO:0000313" key="2">
    <source>
        <dbReference type="Proteomes" id="UP001056201"/>
    </source>
</evidence>
<evidence type="ECO:0000313" key="1">
    <source>
        <dbReference type="EMBL" id="URI09955.1"/>
    </source>
</evidence>
<name>A0ABY4SBI1_AQUTE</name>
<dbReference type="Gene3D" id="3.40.50.720">
    <property type="entry name" value="NAD(P)-binding Rossmann-like Domain"/>
    <property type="match status" value="1"/>
</dbReference>
<dbReference type="SUPFAM" id="SSF51735">
    <property type="entry name" value="NAD(P)-binding Rossmann-fold domains"/>
    <property type="match status" value="1"/>
</dbReference>
<dbReference type="Proteomes" id="UP001056201">
    <property type="component" value="Chromosome 2"/>
</dbReference>